<dbReference type="RefSeq" id="XP_066831124.1">
    <property type="nucleotide sequence ID" value="XM_066974379.1"/>
</dbReference>
<evidence type="ECO:0000256" key="4">
    <source>
        <dbReference type="RuleBase" id="RU365069"/>
    </source>
</evidence>
<dbReference type="GeneID" id="92209382"/>
<evidence type="ECO:0000256" key="5">
    <source>
        <dbReference type="SAM" id="MobiDB-lite"/>
    </source>
</evidence>
<keyword evidence="3 4" id="KW-0268">Exocytosis</keyword>
<comment type="similarity">
    <text evidence="1 4">Belongs to the SEC5 family.</text>
</comment>
<sequence length="1012" mass="116935">MLEYRPTDNELLAVYGLRTLNPTAREDLTRIENNYSQDLTSLSTEEQFKLLEKLHDSGVKEVPNHTHDFEDPLKGRGSNIVQDLLRKQIVKAHDDPRLESFLVSSRDFNAYKYLNSVHKDTSLQELDGALRILENGIHLYTDDLKHSIEQNFDRFIDCKQRIDRSLNEFVNQKTRMQQEKDNSKVFNPRRHKIAGRGPAGGQELSSELELSLNNLITSTSLMLRPISDNRTREGKIATIVEFVKENSFFFNLSANLIQALSSNDDNKFINEYNRYVREKEIFLQKFQSNIAKENDMSKTQKDKNNRQGQLSSAADTDASFVQDSENDNTLKLALISTVFNEVDEIARQYRNKVHAELLSLDHEANKNGTEFSTDNAKFMTLVESLLKLTTEETSQSPESQGQGHGVGQLGPVRDFLLKQIEIINKDFEYQVGKFDSRFLLMQNKLVDYVSSLKAERRSGSHVNYIADKYEKYKEEIKFAKTNDEKLRTIDEAFESNDSLDLSLINETWLVLLNFLNYLEVLFLRLADKFVNNYSHYYRLGVDPNGEIRDEFFVMINQVVAILTTLFDDETKDADGVNQLESSPSNYKQFVPCYANSLSSVYHLGRIQVLINNFMQKLGNIVGVIGNISKFQDTNRNLKQLRNSSLQINQKILEAVCSTWVNDCSQFYEMEDWKIEDKYNTKDGSCTKLMNIIEYYQLYMIRKIAKITMTSAKENTNNNNTGSNSNINSEFAVVANYPSKRILMSIEIQFMRTLNIVVDSMMKKYNIDRQIYNETEIAKGANIELFKILTMNNFDKLSRITYPRLIFEFDKQYTKSLSKQNLKLFSDIDQASLTIIEDILSNEKGYVSNLTSDFFAKFDPSNFGDRGERIEPLENMPMVDGFVYQVLMHFVKLVFRMKPLTSEEVFVTILNELQSSFLKNILDCVRNSQQHLSRARLSNLMLDVWFLWEIFEGSNILRFNDASKKLYDVLVNEIESMRKDGAGVGAEVHHGDYELEEALKIHLQSTAIQFNCF</sequence>
<feature type="region of interest" description="Disordered" evidence="5">
    <location>
        <begin position="293"/>
        <end position="319"/>
    </location>
</feature>
<dbReference type="InterPro" id="IPR029175">
    <property type="entry name" value="EXOC2/Sec5"/>
</dbReference>
<feature type="compositionally biased region" description="Basic and acidic residues" evidence="5">
    <location>
        <begin position="293"/>
        <end position="305"/>
    </location>
</feature>
<protein>
    <recommendedName>
        <fullName evidence="4">Exocyst complex component SEC5</fullName>
    </recommendedName>
</protein>
<reference evidence="7 8" key="1">
    <citation type="submission" date="2024-03" db="EMBL/GenBank/DDBJ databases">
        <authorList>
            <person name="Brejova B."/>
        </authorList>
    </citation>
    <scope>NUCLEOTIDE SEQUENCE [LARGE SCALE GENOMIC DNA]</scope>
    <source>
        <strain evidence="7 8">CBS 14171</strain>
    </source>
</reference>
<dbReference type="EMBL" id="OZ022409">
    <property type="protein sequence ID" value="CAK9440086.1"/>
    <property type="molecule type" value="Genomic_DNA"/>
</dbReference>
<comment type="function">
    <text evidence="4">Component of the exocyst complex involved in the docking of exocytic vesicles with fusion sites on the plasma membrane.</text>
</comment>
<evidence type="ECO:0000256" key="1">
    <source>
        <dbReference type="ARBA" id="ARBA00010578"/>
    </source>
</evidence>
<feature type="domain" description="Exocyst complex component EXOC2/Sec5 N-terminal" evidence="6">
    <location>
        <begin position="70"/>
        <end position="1012"/>
    </location>
</feature>
<name>A0ABP0ZUJ5_9ASCO</name>
<keyword evidence="2 4" id="KW-0813">Transport</keyword>
<evidence type="ECO:0000313" key="8">
    <source>
        <dbReference type="Proteomes" id="UP001497383"/>
    </source>
</evidence>
<accession>A0ABP0ZUJ5</accession>
<evidence type="ECO:0000313" key="7">
    <source>
        <dbReference type="EMBL" id="CAK9440086.1"/>
    </source>
</evidence>
<organism evidence="7 8">
    <name type="scientific">Lodderomyces beijingensis</name>
    <dbReference type="NCBI Taxonomy" id="1775926"/>
    <lineage>
        <taxon>Eukaryota</taxon>
        <taxon>Fungi</taxon>
        <taxon>Dikarya</taxon>
        <taxon>Ascomycota</taxon>
        <taxon>Saccharomycotina</taxon>
        <taxon>Pichiomycetes</taxon>
        <taxon>Debaryomycetaceae</taxon>
        <taxon>Candida/Lodderomyces clade</taxon>
        <taxon>Lodderomyces</taxon>
    </lineage>
</organism>
<evidence type="ECO:0000256" key="2">
    <source>
        <dbReference type="ARBA" id="ARBA00022448"/>
    </source>
</evidence>
<proteinExistence type="inferred from homology"/>
<gene>
    <name evidence="7" type="ORF">LODBEIA_P41860</name>
</gene>
<keyword evidence="4" id="KW-0653">Protein transport</keyword>
<evidence type="ECO:0000256" key="3">
    <source>
        <dbReference type="ARBA" id="ARBA00022483"/>
    </source>
</evidence>
<evidence type="ECO:0000259" key="6">
    <source>
        <dbReference type="Pfam" id="PF15469"/>
    </source>
</evidence>
<dbReference type="Proteomes" id="UP001497383">
    <property type="component" value="Chromosome 5"/>
</dbReference>
<feature type="compositionally biased region" description="Polar residues" evidence="5">
    <location>
        <begin position="306"/>
        <end position="319"/>
    </location>
</feature>
<dbReference type="InterPro" id="IPR039481">
    <property type="entry name" value="EXOC2/Sec5_N_dom"/>
</dbReference>
<keyword evidence="8" id="KW-1185">Reference proteome</keyword>
<dbReference type="PANTHER" id="PTHR13043">
    <property type="entry name" value="EXOCYST COMPLEX COMPONENT SEC5"/>
    <property type="match status" value="1"/>
</dbReference>
<dbReference type="Pfam" id="PF15469">
    <property type="entry name" value="Sec5"/>
    <property type="match status" value="1"/>
</dbReference>
<dbReference type="PANTHER" id="PTHR13043:SF1">
    <property type="entry name" value="EXOCYST COMPLEX COMPONENT 2"/>
    <property type="match status" value="1"/>
</dbReference>
<comment type="subunit">
    <text evidence="4">Component of the exocyst complex.</text>
</comment>